<sequence>MNDIPNKIKQNLIDIREQLCSSNPRFVFERTPQVIRYESDLNHPLGNQIVAFEGPSSEADLEEIKTIISRYRERKLPFSWLTWSHDPETGSLKHILEEQGLKKSARIIGMSLNLADWTYSGIAIPGFEIKPVLSISEFAPFNDIVLPVFGLHGATGEAINQFNEYAGFGEQAIGKHYLGLMNGKPVAAATAFFDGDSIAIYNVATLEAFRRLGIGGALTAYAVQQGKSDGATRAILQSSDKGINVYRKIGFQDEMVIEQYLG</sequence>
<feature type="domain" description="N-acetyltransferase" evidence="1">
    <location>
        <begin position="127"/>
        <end position="262"/>
    </location>
</feature>
<dbReference type="CDD" id="cd04301">
    <property type="entry name" value="NAT_SF"/>
    <property type="match status" value="1"/>
</dbReference>
<accession>A0ABQ6NE32</accession>
<dbReference type="InterPro" id="IPR000182">
    <property type="entry name" value="GNAT_dom"/>
</dbReference>
<comment type="caution">
    <text evidence="2">The sequence shown here is derived from an EMBL/GenBank/DDBJ whole genome shotgun (WGS) entry which is preliminary data.</text>
</comment>
<dbReference type="PROSITE" id="PS51186">
    <property type="entry name" value="GNAT"/>
    <property type="match status" value="1"/>
</dbReference>
<reference evidence="2 3" key="1">
    <citation type="submission" date="2023-05" db="EMBL/GenBank/DDBJ databases">
        <title>Draft genome of Paenibacillus sp. CCS26.</title>
        <authorList>
            <person name="Akita H."/>
            <person name="Shinto Y."/>
            <person name="Kimura Z."/>
        </authorList>
    </citation>
    <scope>NUCLEOTIDE SEQUENCE [LARGE SCALE GENOMIC DNA]</scope>
    <source>
        <strain evidence="2 3">CCS26</strain>
    </source>
</reference>
<dbReference type="Pfam" id="PF00583">
    <property type="entry name" value="Acetyltransf_1"/>
    <property type="match status" value="1"/>
</dbReference>
<evidence type="ECO:0000313" key="3">
    <source>
        <dbReference type="Proteomes" id="UP001285921"/>
    </source>
</evidence>
<dbReference type="RefSeq" id="WP_317978409.1">
    <property type="nucleotide sequence ID" value="NZ_BTCL01000001.1"/>
</dbReference>
<organism evidence="2 3">
    <name type="scientific">Paenibacillus glycanilyticus</name>
    <dbReference type="NCBI Taxonomy" id="126569"/>
    <lineage>
        <taxon>Bacteria</taxon>
        <taxon>Bacillati</taxon>
        <taxon>Bacillota</taxon>
        <taxon>Bacilli</taxon>
        <taxon>Bacillales</taxon>
        <taxon>Paenibacillaceae</taxon>
        <taxon>Paenibacillus</taxon>
    </lineage>
</organism>
<name>A0ABQ6NE32_9BACL</name>
<dbReference type="EMBL" id="BTCL01000001">
    <property type="protein sequence ID" value="GMK42894.1"/>
    <property type="molecule type" value="Genomic_DNA"/>
</dbReference>
<proteinExistence type="predicted"/>
<evidence type="ECO:0000259" key="1">
    <source>
        <dbReference type="PROSITE" id="PS51186"/>
    </source>
</evidence>
<keyword evidence="3" id="KW-1185">Reference proteome</keyword>
<protein>
    <recommendedName>
        <fullName evidence="1">N-acetyltransferase domain-containing protein</fullName>
    </recommendedName>
</protein>
<dbReference type="Gene3D" id="3.40.630.30">
    <property type="match status" value="1"/>
</dbReference>
<dbReference type="SUPFAM" id="SSF55729">
    <property type="entry name" value="Acyl-CoA N-acyltransferases (Nat)"/>
    <property type="match status" value="1"/>
</dbReference>
<dbReference type="InterPro" id="IPR016181">
    <property type="entry name" value="Acyl_CoA_acyltransferase"/>
</dbReference>
<evidence type="ECO:0000313" key="2">
    <source>
        <dbReference type="EMBL" id="GMK42894.1"/>
    </source>
</evidence>
<gene>
    <name evidence="2" type="ORF">PghCCS26_00210</name>
</gene>
<dbReference type="Proteomes" id="UP001285921">
    <property type="component" value="Unassembled WGS sequence"/>
</dbReference>